<dbReference type="RefSeq" id="WP_176006574.1">
    <property type="nucleotide sequence ID" value="NZ_JABWMI010000014.1"/>
</dbReference>
<dbReference type="Proteomes" id="UP000535020">
    <property type="component" value="Unassembled WGS sequence"/>
</dbReference>
<dbReference type="AlphaFoldDB" id="A0A7Y9C7T9"/>
<dbReference type="EMBL" id="JACBJI010000005">
    <property type="protein sequence ID" value="NYA71763.1"/>
    <property type="molecule type" value="Genomic_DNA"/>
</dbReference>
<evidence type="ECO:0000313" key="1">
    <source>
        <dbReference type="EMBL" id="NYA71763.1"/>
    </source>
</evidence>
<organism evidence="1 2">
    <name type="scientific">Flavobacterium agri</name>
    <dbReference type="NCBI Taxonomy" id="2743471"/>
    <lineage>
        <taxon>Bacteria</taxon>
        <taxon>Pseudomonadati</taxon>
        <taxon>Bacteroidota</taxon>
        <taxon>Flavobacteriia</taxon>
        <taxon>Flavobacteriales</taxon>
        <taxon>Flavobacteriaceae</taxon>
        <taxon>Flavobacterium</taxon>
    </lineage>
</organism>
<keyword evidence="2" id="KW-1185">Reference proteome</keyword>
<proteinExistence type="predicted"/>
<protein>
    <submittedName>
        <fullName evidence="1">Uncharacterized protein</fullName>
    </submittedName>
</protein>
<accession>A0A7Y9C7T9</accession>
<comment type="caution">
    <text evidence="1">The sequence shown here is derived from an EMBL/GenBank/DDBJ whole genome shotgun (WGS) entry which is preliminary data.</text>
</comment>
<gene>
    <name evidence="1" type="ORF">HZF10_12590</name>
</gene>
<name>A0A7Y9C7T9_9FLAO</name>
<sequence length="102" mass="11521">MPKIELPEALSQQLAPLDEAIARLNAQKIKHILDALGIYPKPEDLERLLEWDLITVTVPDKQMAVQLNKLCTYVPNLKFSVDADKALFTVLVGKGKRVWKGR</sequence>
<evidence type="ECO:0000313" key="2">
    <source>
        <dbReference type="Proteomes" id="UP000535020"/>
    </source>
</evidence>
<reference evidence="1 2" key="1">
    <citation type="submission" date="2020-07" db="EMBL/GenBank/DDBJ databases">
        <authorList>
            <person name="Sun Q."/>
        </authorList>
    </citation>
    <scope>NUCLEOTIDE SEQUENCE [LARGE SCALE GENOMIC DNA]</scope>
    <source>
        <strain evidence="1 2">MAH-1</strain>
    </source>
</reference>